<evidence type="ECO:0000259" key="13">
    <source>
        <dbReference type="SMART" id="SM00934"/>
    </source>
</evidence>
<comment type="similarity">
    <text evidence="8 9">Belongs to the OMP decarboxylase family. Type 1 subfamily.</text>
</comment>
<comment type="catalytic activity">
    <reaction evidence="7 9 12">
        <text>orotidine 5'-phosphate + H(+) = UMP + CO2</text>
        <dbReference type="Rhea" id="RHEA:11596"/>
        <dbReference type="ChEBI" id="CHEBI:15378"/>
        <dbReference type="ChEBI" id="CHEBI:16526"/>
        <dbReference type="ChEBI" id="CHEBI:57538"/>
        <dbReference type="ChEBI" id="CHEBI:57865"/>
        <dbReference type="EC" id="4.1.1.23"/>
    </reaction>
</comment>
<name>A0A096ALD3_9FIRM</name>
<keyword evidence="6 9" id="KW-0456">Lyase</keyword>
<evidence type="ECO:0000256" key="5">
    <source>
        <dbReference type="ARBA" id="ARBA00022975"/>
    </source>
</evidence>
<comment type="subunit">
    <text evidence="3 9">Homodimer.</text>
</comment>
<dbReference type="HAMAP" id="MF_01200_B">
    <property type="entry name" value="OMPdecase_type1_B"/>
    <property type="match status" value="1"/>
</dbReference>
<dbReference type="EMBL" id="JRNT01000006">
    <property type="protein sequence ID" value="KGF47878.1"/>
    <property type="molecule type" value="Genomic_DNA"/>
</dbReference>
<feature type="binding site" evidence="9">
    <location>
        <begin position="60"/>
        <end position="69"/>
    </location>
    <ligand>
        <name>substrate</name>
    </ligand>
</feature>
<feature type="binding site" evidence="9 11">
    <location>
        <position position="215"/>
    </location>
    <ligand>
        <name>substrate</name>
    </ligand>
</feature>
<dbReference type="Gene3D" id="3.20.20.70">
    <property type="entry name" value="Aldolase class I"/>
    <property type="match status" value="1"/>
</dbReference>
<feature type="active site" description="Proton donor" evidence="9">
    <location>
        <position position="62"/>
    </location>
</feature>
<feature type="binding site" evidence="9 11">
    <location>
        <position position="185"/>
    </location>
    <ligand>
        <name>substrate</name>
    </ligand>
</feature>
<evidence type="ECO:0000313" key="15">
    <source>
        <dbReference type="Proteomes" id="UP000029628"/>
    </source>
</evidence>
<evidence type="ECO:0000256" key="1">
    <source>
        <dbReference type="ARBA" id="ARBA00002356"/>
    </source>
</evidence>
<dbReference type="InterPro" id="IPR047596">
    <property type="entry name" value="OMPdecase_bac"/>
</dbReference>
<dbReference type="NCBIfam" id="NF001273">
    <property type="entry name" value="PRK00230.1"/>
    <property type="match status" value="1"/>
</dbReference>
<dbReference type="InterPro" id="IPR001754">
    <property type="entry name" value="OMPdeCOase_dom"/>
</dbReference>
<evidence type="ECO:0000256" key="11">
    <source>
        <dbReference type="PIRSR" id="PIRSR614732-2"/>
    </source>
</evidence>
<dbReference type="InterPro" id="IPR013785">
    <property type="entry name" value="Aldolase_TIM"/>
</dbReference>
<dbReference type="PANTHER" id="PTHR32119">
    <property type="entry name" value="OROTIDINE 5'-PHOSPHATE DECARBOXYLASE"/>
    <property type="match status" value="1"/>
</dbReference>
<feature type="binding site" evidence="9 11">
    <location>
        <position position="194"/>
    </location>
    <ligand>
        <name>substrate</name>
    </ligand>
</feature>
<dbReference type="AlphaFoldDB" id="A0A096ALD3"/>
<dbReference type="eggNOG" id="COG0284">
    <property type="taxonomic scope" value="Bacteria"/>
</dbReference>
<proteinExistence type="inferred from homology"/>
<feature type="binding site" evidence="9 11">
    <location>
        <position position="11"/>
    </location>
    <ligand>
        <name>substrate</name>
    </ligand>
</feature>
<evidence type="ECO:0000313" key="14">
    <source>
        <dbReference type="EMBL" id="KGF47878.1"/>
    </source>
</evidence>
<comment type="pathway">
    <text evidence="2 9 12">Pyrimidine metabolism; UMP biosynthesis via de novo pathway; UMP from orotate: step 2/2.</text>
</comment>
<feature type="active site" description="For OMPdecase activity" evidence="10">
    <location>
        <position position="60"/>
    </location>
</feature>
<feature type="active site" description="For OMPdecase activity" evidence="10">
    <location>
        <position position="62"/>
    </location>
</feature>
<evidence type="ECO:0000256" key="9">
    <source>
        <dbReference type="HAMAP-Rule" id="MF_01200"/>
    </source>
</evidence>
<feature type="active site" description="For OMPdecase activity" evidence="10">
    <location>
        <position position="65"/>
    </location>
</feature>
<dbReference type="RefSeq" id="WP_038151457.1">
    <property type="nucleotide sequence ID" value="NZ_JRNT01000006.1"/>
</dbReference>
<dbReference type="PROSITE" id="PS00156">
    <property type="entry name" value="OMPDECASE"/>
    <property type="match status" value="1"/>
</dbReference>
<dbReference type="PANTHER" id="PTHR32119:SF2">
    <property type="entry name" value="OROTIDINE 5'-PHOSPHATE DECARBOXYLASE"/>
    <property type="match status" value="1"/>
</dbReference>
<reference evidence="14 15" key="1">
    <citation type="submission" date="2014-07" db="EMBL/GenBank/DDBJ databases">
        <authorList>
            <person name="McCorrison J."/>
            <person name="Sanka R."/>
            <person name="Torralba M."/>
            <person name="Gillis M."/>
            <person name="Haft D.H."/>
            <person name="Methe B."/>
            <person name="Sutton G."/>
            <person name="Nelson K.E."/>
        </authorList>
    </citation>
    <scope>NUCLEOTIDE SEQUENCE [LARGE SCALE GENOMIC DNA]</scope>
    <source>
        <strain evidence="14 15">DNF00314</strain>
    </source>
</reference>
<dbReference type="InterPro" id="IPR018089">
    <property type="entry name" value="OMPdecase_AS"/>
</dbReference>
<dbReference type="SMART" id="SM00934">
    <property type="entry name" value="OMPdecase"/>
    <property type="match status" value="1"/>
</dbReference>
<dbReference type="InterPro" id="IPR014732">
    <property type="entry name" value="OMPdecase"/>
</dbReference>
<gene>
    <name evidence="9" type="primary">pyrF</name>
    <name evidence="14" type="ORF">HMPREF0872_01960</name>
</gene>
<keyword evidence="4 9" id="KW-0210">Decarboxylase</keyword>
<evidence type="ECO:0000256" key="7">
    <source>
        <dbReference type="ARBA" id="ARBA00049157"/>
    </source>
</evidence>
<dbReference type="GO" id="GO:0006207">
    <property type="term" value="P:'de novo' pyrimidine nucleobase biosynthetic process"/>
    <property type="evidence" value="ECO:0007669"/>
    <property type="project" value="InterPro"/>
</dbReference>
<comment type="caution">
    <text evidence="14">The sequence shown here is derived from an EMBL/GenBank/DDBJ whole genome shotgun (WGS) entry which is preliminary data.</text>
</comment>
<feature type="binding site" evidence="9 11">
    <location>
        <position position="214"/>
    </location>
    <ligand>
        <name>substrate</name>
    </ligand>
</feature>
<keyword evidence="5 9" id="KW-0665">Pyrimidine biosynthesis</keyword>
<dbReference type="Proteomes" id="UP000029628">
    <property type="component" value="Unassembled WGS sequence"/>
</dbReference>
<feature type="binding site" evidence="9 11">
    <location>
        <position position="124"/>
    </location>
    <ligand>
        <name>substrate</name>
    </ligand>
</feature>
<keyword evidence="15" id="KW-1185">Reference proteome</keyword>
<evidence type="ECO:0000256" key="6">
    <source>
        <dbReference type="ARBA" id="ARBA00023239"/>
    </source>
</evidence>
<evidence type="ECO:0000256" key="3">
    <source>
        <dbReference type="ARBA" id="ARBA00011738"/>
    </source>
</evidence>
<dbReference type="NCBIfam" id="TIGR01740">
    <property type="entry name" value="pyrF"/>
    <property type="match status" value="1"/>
</dbReference>
<accession>A0A096ALD3</accession>
<dbReference type="GO" id="GO:0004590">
    <property type="term" value="F:orotidine-5'-phosphate decarboxylase activity"/>
    <property type="evidence" value="ECO:0007669"/>
    <property type="project" value="UniProtKB-UniRule"/>
</dbReference>
<feature type="domain" description="Orotidine 5'-phosphate decarboxylase" evidence="13">
    <location>
        <begin position="5"/>
        <end position="230"/>
    </location>
</feature>
<dbReference type="GO" id="GO:0005829">
    <property type="term" value="C:cytosol"/>
    <property type="evidence" value="ECO:0007669"/>
    <property type="project" value="TreeGrafter"/>
</dbReference>
<dbReference type="UniPathway" id="UPA00070">
    <property type="reaction ID" value="UER00120"/>
</dbReference>
<dbReference type="GO" id="GO:0044205">
    <property type="term" value="P:'de novo' UMP biosynthetic process"/>
    <property type="evidence" value="ECO:0007669"/>
    <property type="project" value="UniProtKB-UniRule"/>
</dbReference>
<dbReference type="FunFam" id="3.20.20.70:FF:000015">
    <property type="entry name" value="Orotidine 5'-phosphate decarboxylase"/>
    <property type="match status" value="1"/>
</dbReference>
<dbReference type="InterPro" id="IPR011060">
    <property type="entry name" value="RibuloseP-bd_barrel"/>
</dbReference>
<dbReference type="CDD" id="cd04725">
    <property type="entry name" value="OMP_decarboxylase_like"/>
    <property type="match status" value="1"/>
</dbReference>
<evidence type="ECO:0000256" key="8">
    <source>
        <dbReference type="ARBA" id="ARBA00061012"/>
    </source>
</evidence>
<organism evidence="14 15">
    <name type="scientific">Veillonella montpellierensis DNF00314</name>
    <dbReference type="NCBI Taxonomy" id="1401067"/>
    <lineage>
        <taxon>Bacteria</taxon>
        <taxon>Bacillati</taxon>
        <taxon>Bacillota</taxon>
        <taxon>Negativicutes</taxon>
        <taxon>Veillonellales</taxon>
        <taxon>Veillonellaceae</taxon>
        <taxon>Veillonella</taxon>
    </lineage>
</organism>
<dbReference type="Pfam" id="PF00215">
    <property type="entry name" value="OMPdecase"/>
    <property type="match status" value="1"/>
</dbReference>
<evidence type="ECO:0000256" key="10">
    <source>
        <dbReference type="PIRSR" id="PIRSR614732-1"/>
    </source>
</evidence>
<evidence type="ECO:0000256" key="2">
    <source>
        <dbReference type="ARBA" id="ARBA00004861"/>
    </source>
</evidence>
<sequence>MADNRLIVALDVSSLSEMKQIVESLGNSVSYYKVGMELFYSAGEETIHYLQGQKKSIFLDLKLHDIPNTVAHGVSALTRLGVNLMTIHGQGGFLMMQAAVKAAKESAEKLGIPTPKLLAITVLTSFDDASWQDVGGQLPISNQVIRIAKLAKKAGMDGVVASPLEAKLIRDTCGDDFLIVTPGIRPSFAITNDQKRIATPANALDNGASKLVIGRPITQSTEPLEAVRLIVKEMEGINK</sequence>
<evidence type="ECO:0000256" key="12">
    <source>
        <dbReference type="RuleBase" id="RU000512"/>
    </source>
</evidence>
<evidence type="ECO:0000256" key="4">
    <source>
        <dbReference type="ARBA" id="ARBA00022793"/>
    </source>
</evidence>
<protein>
    <recommendedName>
        <fullName evidence="9">Orotidine 5'-phosphate decarboxylase</fullName>
        <ecNumber evidence="9">4.1.1.23</ecNumber>
    </recommendedName>
    <alternativeName>
        <fullName evidence="9">OMP decarboxylase</fullName>
        <shortName evidence="9">OMPDCase</shortName>
        <shortName evidence="9">OMPdecase</shortName>
    </alternativeName>
</protein>
<feature type="binding site" evidence="9 11">
    <location>
        <position position="33"/>
    </location>
    <ligand>
        <name>substrate</name>
    </ligand>
</feature>
<comment type="function">
    <text evidence="1 9">Catalyzes the decarboxylation of orotidine 5'-monophosphate (OMP) to uridine 5'-monophosphate (UMP).</text>
</comment>
<dbReference type="EC" id="4.1.1.23" evidence="9"/>
<dbReference type="SUPFAM" id="SSF51366">
    <property type="entry name" value="Ribulose-phoshate binding barrel"/>
    <property type="match status" value="1"/>
</dbReference>